<dbReference type="EMBL" id="JAENIO010000024">
    <property type="protein sequence ID" value="MBK1834437.1"/>
    <property type="molecule type" value="Genomic_DNA"/>
</dbReference>
<dbReference type="Pfam" id="PF13749">
    <property type="entry name" value="HATPase_c_4"/>
    <property type="match status" value="1"/>
</dbReference>
<dbReference type="InterPro" id="IPR036388">
    <property type="entry name" value="WH-like_DNA-bd_sf"/>
</dbReference>
<dbReference type="PANTHER" id="PTHR30595">
    <property type="entry name" value="GLPR-RELATED TRANSCRIPTIONAL REPRESSOR"/>
    <property type="match status" value="1"/>
</dbReference>
<dbReference type="Gene3D" id="3.30.565.60">
    <property type="match status" value="1"/>
</dbReference>
<dbReference type="AlphaFoldDB" id="A0A934VMM6"/>
<protein>
    <recommendedName>
        <fullName evidence="3">ATP-dependent DNA helicase RecG C-terminal domain-containing protein</fullName>
    </recommendedName>
</protein>
<gene>
    <name evidence="1" type="ORF">JIN78_10235</name>
</gene>
<dbReference type="PANTHER" id="PTHR30595:SF6">
    <property type="entry name" value="SCHLAFEN ALBA-2 DOMAIN-CONTAINING PROTEIN"/>
    <property type="match status" value="1"/>
</dbReference>
<accession>A0A934VMM6</accession>
<dbReference type="RefSeq" id="WP_200391873.1">
    <property type="nucleotide sequence ID" value="NZ_JAENIO010000024.1"/>
</dbReference>
<evidence type="ECO:0000313" key="2">
    <source>
        <dbReference type="Proteomes" id="UP000604083"/>
    </source>
</evidence>
<dbReference type="InterPro" id="IPR038475">
    <property type="entry name" value="RecG_C_sf"/>
</dbReference>
<reference evidence="1" key="1">
    <citation type="submission" date="2021-01" db="EMBL/GenBank/DDBJ databases">
        <title>Modified the classification status of verrucomicrobia.</title>
        <authorList>
            <person name="Feng X."/>
        </authorList>
    </citation>
    <scope>NUCLEOTIDE SEQUENCE</scope>
    <source>
        <strain evidence="1">KCTC 12986</strain>
    </source>
</reference>
<dbReference type="Gene3D" id="1.10.10.10">
    <property type="entry name" value="Winged helix-like DNA-binding domain superfamily/Winged helix DNA-binding domain"/>
    <property type="match status" value="1"/>
</dbReference>
<comment type="caution">
    <text evidence="1">The sequence shown here is derived from an EMBL/GenBank/DDBJ whole genome shotgun (WGS) entry which is preliminary data.</text>
</comment>
<dbReference type="Proteomes" id="UP000604083">
    <property type="component" value="Unassembled WGS sequence"/>
</dbReference>
<sequence>MTGTLPTVTFPDGKQSKKDFDGPLALIPRDFQEWVSNILPQVIDRSRMERSKSVDLPFEMIREGVVNALVHRDYEISGAKCQISIDADKIVILSPGAPLPPITLEQMQEFKAQMLSRNPALHYLFQRMDLAEERGIGLRSIKEQAEKLGLPLPRFEYREPYLRLTIYRSRQAASRVIPKTLRETLSSDEIKGWEWISTRESFTSKEYEEAVEISNRTGLRHLKQFIEMGLLRKTGRGPSTRYEVT</sequence>
<proteinExistence type="predicted"/>
<name>A0A934VMM6_9BACT</name>
<organism evidence="1 2">
    <name type="scientific">Roseibacillus ishigakijimensis</name>
    <dbReference type="NCBI Taxonomy" id="454146"/>
    <lineage>
        <taxon>Bacteria</taxon>
        <taxon>Pseudomonadati</taxon>
        <taxon>Verrucomicrobiota</taxon>
        <taxon>Verrucomicrobiia</taxon>
        <taxon>Verrucomicrobiales</taxon>
        <taxon>Verrucomicrobiaceae</taxon>
        <taxon>Roseibacillus</taxon>
    </lineage>
</organism>
<keyword evidence="2" id="KW-1185">Reference proteome</keyword>
<evidence type="ECO:0000313" key="1">
    <source>
        <dbReference type="EMBL" id="MBK1834437.1"/>
    </source>
</evidence>
<evidence type="ECO:0008006" key="3">
    <source>
        <dbReference type="Google" id="ProtNLM"/>
    </source>
</evidence>